<accession>A0A1F6BSH6</accession>
<dbReference type="AlphaFoldDB" id="A0A1F6BSH6"/>
<dbReference type="InterPro" id="IPR002847">
    <property type="entry name" value="F420-0_gamma-glut_ligase-dom"/>
</dbReference>
<name>A0A1F6BSH6_9BACT</name>
<organism evidence="2 3">
    <name type="scientific">Candidatus Kaiserbacteria bacterium GWA2_50_9</name>
    <dbReference type="NCBI Taxonomy" id="1798474"/>
    <lineage>
        <taxon>Bacteria</taxon>
        <taxon>Candidatus Kaiseribacteriota</taxon>
    </lineage>
</organism>
<dbReference type="PANTHER" id="PTHR47917:SF1">
    <property type="entry name" value="COENZYME F420:L-GLUTAMATE LIGASE"/>
    <property type="match status" value="1"/>
</dbReference>
<reference evidence="2 3" key="1">
    <citation type="journal article" date="2016" name="Nat. Commun.">
        <title>Thousands of microbial genomes shed light on interconnected biogeochemical processes in an aquifer system.</title>
        <authorList>
            <person name="Anantharaman K."/>
            <person name="Brown C.T."/>
            <person name="Hug L.A."/>
            <person name="Sharon I."/>
            <person name="Castelle C.J."/>
            <person name="Probst A.J."/>
            <person name="Thomas B.C."/>
            <person name="Singh A."/>
            <person name="Wilkins M.J."/>
            <person name="Karaoz U."/>
            <person name="Brodie E.L."/>
            <person name="Williams K.H."/>
            <person name="Hubbard S.S."/>
            <person name="Banfield J.F."/>
        </authorList>
    </citation>
    <scope>NUCLEOTIDE SEQUENCE [LARGE SCALE GENOMIC DNA]</scope>
</reference>
<dbReference type="SUPFAM" id="SSF144010">
    <property type="entry name" value="CofE-like"/>
    <property type="match status" value="1"/>
</dbReference>
<dbReference type="Proteomes" id="UP000179014">
    <property type="component" value="Unassembled WGS sequence"/>
</dbReference>
<dbReference type="STRING" id="1798474.A2118_00085"/>
<dbReference type="GO" id="GO:0052618">
    <property type="term" value="F:coenzyme F420-0:L-glutamate ligase activity"/>
    <property type="evidence" value="ECO:0007669"/>
    <property type="project" value="TreeGrafter"/>
</dbReference>
<protein>
    <recommendedName>
        <fullName evidence="1">Coenzyme F420:L-glutamate ligase-like domain-containing protein</fullName>
    </recommendedName>
</protein>
<dbReference type="PANTHER" id="PTHR47917">
    <property type="match status" value="1"/>
</dbReference>
<dbReference type="Gene3D" id="3.30.1330.100">
    <property type="entry name" value="CofE-like"/>
    <property type="match status" value="1"/>
</dbReference>
<gene>
    <name evidence="2" type="ORF">A2118_00085</name>
</gene>
<evidence type="ECO:0000313" key="2">
    <source>
        <dbReference type="EMBL" id="OGG39876.1"/>
    </source>
</evidence>
<evidence type="ECO:0000313" key="3">
    <source>
        <dbReference type="Proteomes" id="UP000179014"/>
    </source>
</evidence>
<comment type="caution">
    <text evidence="2">The sequence shown here is derived from an EMBL/GenBank/DDBJ whole genome shotgun (WGS) entry which is preliminary data.</text>
</comment>
<feature type="domain" description="Coenzyme F420:L-glutamate ligase-like" evidence="1">
    <location>
        <begin position="11"/>
        <end position="205"/>
    </location>
</feature>
<dbReference type="EMBL" id="MFKN01000038">
    <property type="protein sequence ID" value="OGG39876.1"/>
    <property type="molecule type" value="Genomic_DNA"/>
</dbReference>
<proteinExistence type="predicted"/>
<sequence length="247" mass="27480">MHLYPYKLRVLIPPKDDLKAAIRASTLTLREGDIVAISSKVVSIGEGACVPIEGTNKKDIIISEAEWYRHVPRAPHKKLFTIARGVITGSSGIDESNGNGHYILYPKDPFKSARQLRLWLQETYGVKKIAVIISDSKSDLLRRGAIGFALAWDGIDPLRDYRGEPDLFGRPIRIELANLVDALAAAAGLHMGEVAERTPLVVLRGVPNIIFKNRSPKRDWLVVQPDEDIFAPVMFRPRWKRGGGGKK</sequence>
<dbReference type="Pfam" id="PF01996">
    <property type="entry name" value="F420_ligase"/>
    <property type="match status" value="1"/>
</dbReference>
<evidence type="ECO:0000259" key="1">
    <source>
        <dbReference type="Pfam" id="PF01996"/>
    </source>
</evidence>